<accession>A0A914BJE1</accession>
<keyword evidence="2" id="KW-0812">Transmembrane</keyword>
<dbReference type="EnsemblMetazoa" id="XM_038220296.1">
    <property type="protein sequence ID" value="XP_038076224.1"/>
    <property type="gene ID" value="LOC119744387"/>
</dbReference>
<dbReference type="GeneID" id="119744387"/>
<proteinExistence type="predicted"/>
<feature type="region of interest" description="Disordered" evidence="1">
    <location>
        <begin position="146"/>
        <end position="260"/>
    </location>
</feature>
<feature type="transmembrane region" description="Helical" evidence="2">
    <location>
        <begin position="548"/>
        <end position="573"/>
    </location>
</feature>
<evidence type="ECO:0000313" key="6">
    <source>
        <dbReference type="Proteomes" id="UP000887568"/>
    </source>
</evidence>
<evidence type="ECO:0000259" key="4">
    <source>
        <dbReference type="PROSITE" id="PS50835"/>
    </source>
</evidence>
<feature type="region of interest" description="Disordered" evidence="1">
    <location>
        <begin position="275"/>
        <end position="296"/>
    </location>
</feature>
<reference evidence="5" key="1">
    <citation type="submission" date="2022-11" db="UniProtKB">
        <authorList>
            <consortium name="EnsemblMetazoa"/>
        </authorList>
    </citation>
    <scope>IDENTIFICATION</scope>
</reference>
<evidence type="ECO:0000256" key="3">
    <source>
        <dbReference type="SAM" id="SignalP"/>
    </source>
</evidence>
<sequence>MYLFLLCSWSLFSGFGVVVNAEPAVTAWIITPERDRKFGGRVEMRRIPCGNNHTSSKPNTDLNSNATHIEHTTSNPRGFENSGLEHDTYHEPSQVRMSARPEQEAQASYSAANQEAAVTNNASVMYAQPHKSQAKIEKEDAAVYAQPHKPQSRTDKHNAKLAQEPEQMHSNHVLDSTNPYSLPDPLGSRPTAVLKPIAKVPPTTRVPKKPEPYKPKAQRASVPHDIIASHREPGESIRPNSTPSQSPITPDDNTFATATPPSESAMYAQVSLPQAEVTAVPNPPPPSPPDHLVYADLDLHPDSSVDVNQPVSTTQPPAVYAQVMKNRPKPEDTIAEPTVTAWIVTPERNQKIGGSVHMRCVANNLEADHIVEWRTENPINSLRWGGGTDIVASAKITLRVYSPSESFPICSPDGPTTVDTGTQLSLTCSADTGNATITVTPIPAMPNTYPWITSVVNGKSSKSLDLTLDASHDNLTFECSIPSVTYIGLRRSCFVGPISVISIPLSVTEVAEIDTSDVIPFTTTSPMTVSSILPTPLQCPNGQSSLPVTWVATSAAAIILFVMSCIINIFLICQNLKLKRHISVTEKTSSMPQADPYMELQPTDDSHRVYTEPETRGSTIAQHTYCQTLGEEKKHTEDDYERPDDETDYEVTSVRI</sequence>
<feature type="region of interest" description="Disordered" evidence="1">
    <location>
        <begin position="68"/>
        <end position="96"/>
    </location>
</feature>
<evidence type="ECO:0000256" key="1">
    <source>
        <dbReference type="SAM" id="MobiDB-lite"/>
    </source>
</evidence>
<keyword evidence="2" id="KW-0472">Membrane</keyword>
<protein>
    <recommendedName>
        <fullName evidence="4">Ig-like domain-containing protein</fullName>
    </recommendedName>
</protein>
<dbReference type="RefSeq" id="XP_038076224.1">
    <property type="nucleotide sequence ID" value="XM_038220296.1"/>
</dbReference>
<dbReference type="Proteomes" id="UP000887568">
    <property type="component" value="Unplaced"/>
</dbReference>
<keyword evidence="2" id="KW-1133">Transmembrane helix</keyword>
<feature type="chain" id="PRO_5036803588" description="Ig-like domain-containing protein" evidence="3">
    <location>
        <begin position="22"/>
        <end position="656"/>
    </location>
</feature>
<organism evidence="5 6">
    <name type="scientific">Patiria miniata</name>
    <name type="common">Bat star</name>
    <name type="synonym">Asterina miniata</name>
    <dbReference type="NCBI Taxonomy" id="46514"/>
    <lineage>
        <taxon>Eukaryota</taxon>
        <taxon>Metazoa</taxon>
        <taxon>Echinodermata</taxon>
        <taxon>Eleutherozoa</taxon>
        <taxon>Asterozoa</taxon>
        <taxon>Asteroidea</taxon>
        <taxon>Valvatacea</taxon>
        <taxon>Valvatida</taxon>
        <taxon>Asterinidae</taxon>
        <taxon>Patiria</taxon>
    </lineage>
</organism>
<feature type="compositionally biased region" description="Polar residues" evidence="1">
    <location>
        <begin position="238"/>
        <end position="260"/>
    </location>
</feature>
<evidence type="ECO:0000313" key="5">
    <source>
        <dbReference type="EnsemblMetazoa" id="XP_038076224.1"/>
    </source>
</evidence>
<feature type="compositionally biased region" description="Polar residues" evidence="1">
    <location>
        <begin position="168"/>
        <end position="180"/>
    </location>
</feature>
<dbReference type="AlphaFoldDB" id="A0A914BJE1"/>
<dbReference type="PROSITE" id="PS50835">
    <property type="entry name" value="IG_LIKE"/>
    <property type="match status" value="1"/>
</dbReference>
<feature type="compositionally biased region" description="Acidic residues" evidence="1">
    <location>
        <begin position="638"/>
        <end position="649"/>
    </location>
</feature>
<feature type="region of interest" description="Disordered" evidence="1">
    <location>
        <begin position="631"/>
        <end position="656"/>
    </location>
</feature>
<evidence type="ECO:0000256" key="2">
    <source>
        <dbReference type="SAM" id="Phobius"/>
    </source>
</evidence>
<dbReference type="InterPro" id="IPR007110">
    <property type="entry name" value="Ig-like_dom"/>
</dbReference>
<feature type="domain" description="Ig-like" evidence="4">
    <location>
        <begin position="337"/>
        <end position="438"/>
    </location>
</feature>
<feature type="signal peptide" evidence="3">
    <location>
        <begin position="1"/>
        <end position="21"/>
    </location>
</feature>
<name>A0A914BJE1_PATMI</name>
<keyword evidence="3" id="KW-0732">Signal</keyword>
<keyword evidence="6" id="KW-1185">Reference proteome</keyword>